<dbReference type="GO" id="GO:0070403">
    <property type="term" value="F:NAD+ binding"/>
    <property type="evidence" value="ECO:0007669"/>
    <property type="project" value="InterPro"/>
</dbReference>
<dbReference type="Proteomes" id="UP000050741">
    <property type="component" value="Unassembled WGS sequence"/>
</dbReference>
<dbReference type="InterPro" id="IPR003000">
    <property type="entry name" value="Sirtuin"/>
</dbReference>
<evidence type="ECO:0000313" key="3">
    <source>
        <dbReference type="WBParaSite" id="GPLIN_001607200"/>
    </source>
</evidence>
<reference evidence="3" key="3">
    <citation type="submission" date="2016-06" db="UniProtKB">
        <authorList>
            <consortium name="WormBaseParasite"/>
        </authorList>
    </citation>
    <scope>IDENTIFICATION</scope>
</reference>
<keyword evidence="2" id="KW-1185">Reference proteome</keyword>
<sequence length="102" mass="10883">GTGLYSKLEHLGLSDPQENIDNLEVKAGVPKDKLIQCHGSFGTATCVQLTRSLDAHAASRLCALLAVRLSVSGLQAQRRSEDGGAPIRSDESEYDYSPVLVS</sequence>
<dbReference type="Gene3D" id="3.40.50.1220">
    <property type="entry name" value="TPP-binding domain"/>
    <property type="match status" value="1"/>
</dbReference>
<name>A0A183CT64_GLOPA</name>
<dbReference type="WBParaSite" id="GPLIN_001607200">
    <property type="protein sequence ID" value="GPLIN_001607200"/>
    <property type="gene ID" value="GPLIN_001607200"/>
</dbReference>
<dbReference type="AlphaFoldDB" id="A0A183CT64"/>
<reference evidence="2" key="2">
    <citation type="submission" date="2014-05" db="EMBL/GenBank/DDBJ databases">
        <title>The genome and life-stage specific transcriptomes of Globodera pallida elucidate key aspects of plant parasitism by a cyst nematode.</title>
        <authorList>
            <person name="Cotton J.A."/>
            <person name="Lilley C.J."/>
            <person name="Jones L.M."/>
            <person name="Kikuchi T."/>
            <person name="Reid A.J."/>
            <person name="Thorpe P."/>
            <person name="Tsai I.J."/>
            <person name="Beasley H."/>
            <person name="Blok V."/>
            <person name="Cock P.J.A."/>
            <person name="Van den Akker S.E."/>
            <person name="Holroyd N."/>
            <person name="Hunt M."/>
            <person name="Mantelin S."/>
            <person name="Naghra H."/>
            <person name="Pain A."/>
            <person name="Palomares-Rius J.E."/>
            <person name="Zarowiecki M."/>
            <person name="Berriman M."/>
            <person name="Jones J.T."/>
            <person name="Urwin P.E."/>
        </authorList>
    </citation>
    <scope>NUCLEOTIDE SEQUENCE [LARGE SCALE GENOMIC DNA]</scope>
    <source>
        <strain evidence="2">Lindley</strain>
    </source>
</reference>
<feature type="region of interest" description="Disordered" evidence="1">
    <location>
        <begin position="76"/>
        <end position="102"/>
    </location>
</feature>
<proteinExistence type="predicted"/>
<dbReference type="Pfam" id="PF02146">
    <property type="entry name" value="SIR2"/>
    <property type="match status" value="1"/>
</dbReference>
<protein>
    <submittedName>
        <fullName evidence="3">Fructose-bisphosphate aldolase</fullName>
    </submittedName>
</protein>
<evidence type="ECO:0000256" key="1">
    <source>
        <dbReference type="SAM" id="MobiDB-lite"/>
    </source>
</evidence>
<accession>A0A183CT64</accession>
<organism evidence="2 3">
    <name type="scientific">Globodera pallida</name>
    <name type="common">Potato cyst nematode worm</name>
    <name type="synonym">Heterodera pallida</name>
    <dbReference type="NCBI Taxonomy" id="36090"/>
    <lineage>
        <taxon>Eukaryota</taxon>
        <taxon>Metazoa</taxon>
        <taxon>Ecdysozoa</taxon>
        <taxon>Nematoda</taxon>
        <taxon>Chromadorea</taxon>
        <taxon>Rhabditida</taxon>
        <taxon>Tylenchina</taxon>
        <taxon>Tylenchomorpha</taxon>
        <taxon>Tylenchoidea</taxon>
        <taxon>Heteroderidae</taxon>
        <taxon>Heteroderinae</taxon>
        <taxon>Globodera</taxon>
    </lineage>
</organism>
<evidence type="ECO:0000313" key="2">
    <source>
        <dbReference type="Proteomes" id="UP000050741"/>
    </source>
</evidence>
<dbReference type="SUPFAM" id="SSF52467">
    <property type="entry name" value="DHS-like NAD/FAD-binding domain"/>
    <property type="match status" value="1"/>
</dbReference>
<reference evidence="2" key="1">
    <citation type="submission" date="2013-12" db="EMBL/GenBank/DDBJ databases">
        <authorList>
            <person name="Aslett M."/>
        </authorList>
    </citation>
    <scope>NUCLEOTIDE SEQUENCE [LARGE SCALE GENOMIC DNA]</scope>
    <source>
        <strain evidence="2">Lindley</strain>
    </source>
</reference>
<dbReference type="InterPro" id="IPR029035">
    <property type="entry name" value="DHS-like_NAD/FAD-binding_dom"/>
</dbReference>